<keyword evidence="2" id="KW-1185">Reference proteome</keyword>
<accession>A0ACC2MZU2</accession>
<reference evidence="1" key="1">
    <citation type="submission" date="2023-04" db="EMBL/GenBank/DDBJ databases">
        <title>A chromosome-level genome assembly of the parasitoid wasp Eretmocerus hayati.</title>
        <authorList>
            <person name="Zhong Y."/>
            <person name="Liu S."/>
            <person name="Liu Y."/>
        </authorList>
    </citation>
    <scope>NUCLEOTIDE SEQUENCE</scope>
    <source>
        <strain evidence="1">ZJU_SS_LIU_2023</strain>
    </source>
</reference>
<dbReference type="EMBL" id="CM056744">
    <property type="protein sequence ID" value="KAJ8664292.1"/>
    <property type="molecule type" value="Genomic_DNA"/>
</dbReference>
<proteinExistence type="predicted"/>
<name>A0ACC2MZU2_9HYME</name>
<sequence>MLASLVLFALFNIITANPVVEITKSPSLNIIDGDLANIEDHPYVVSIEFLYGEICIGTIITDTVVLVTAACAQRIPTKDWQAVIRSGSSTLGENGTVHTIIGVAYHMDWDGYYNNNIGLIHIDERFIFDRTRQPIKLFEQGDNIPIGATGVVSGFDFGQHLVTLNVTVVDHNKCQLPQIQFNTTQEICTQVIDNSYGVECSGDEGAPLVVDGRLAGIMSRYSGYCSPRNPNVYLNIANYRIVPGNFLSLVKY</sequence>
<protein>
    <submittedName>
        <fullName evidence="1">Uncharacterized protein</fullName>
    </submittedName>
</protein>
<gene>
    <name evidence="1" type="ORF">QAD02_005954</name>
</gene>
<comment type="caution">
    <text evidence="1">The sequence shown here is derived from an EMBL/GenBank/DDBJ whole genome shotgun (WGS) entry which is preliminary data.</text>
</comment>
<evidence type="ECO:0000313" key="1">
    <source>
        <dbReference type="EMBL" id="KAJ8664292.1"/>
    </source>
</evidence>
<dbReference type="Proteomes" id="UP001239111">
    <property type="component" value="Chromosome 4"/>
</dbReference>
<evidence type="ECO:0000313" key="2">
    <source>
        <dbReference type="Proteomes" id="UP001239111"/>
    </source>
</evidence>
<organism evidence="1 2">
    <name type="scientific">Eretmocerus hayati</name>
    <dbReference type="NCBI Taxonomy" id="131215"/>
    <lineage>
        <taxon>Eukaryota</taxon>
        <taxon>Metazoa</taxon>
        <taxon>Ecdysozoa</taxon>
        <taxon>Arthropoda</taxon>
        <taxon>Hexapoda</taxon>
        <taxon>Insecta</taxon>
        <taxon>Pterygota</taxon>
        <taxon>Neoptera</taxon>
        <taxon>Endopterygota</taxon>
        <taxon>Hymenoptera</taxon>
        <taxon>Apocrita</taxon>
        <taxon>Proctotrupomorpha</taxon>
        <taxon>Chalcidoidea</taxon>
        <taxon>Aphelinidae</taxon>
        <taxon>Aphelininae</taxon>
        <taxon>Eretmocerus</taxon>
    </lineage>
</organism>